<dbReference type="EMBL" id="JARJLG010000114">
    <property type="protein sequence ID" value="KAJ7743028.1"/>
    <property type="molecule type" value="Genomic_DNA"/>
</dbReference>
<evidence type="ECO:0000313" key="3">
    <source>
        <dbReference type="Proteomes" id="UP001215280"/>
    </source>
</evidence>
<accession>A0AAD7IIE9</accession>
<proteinExistence type="predicted"/>
<reference evidence="2" key="1">
    <citation type="submission" date="2023-03" db="EMBL/GenBank/DDBJ databases">
        <title>Massive genome expansion in bonnet fungi (Mycena s.s.) driven by repeated elements and novel gene families across ecological guilds.</title>
        <authorList>
            <consortium name="Lawrence Berkeley National Laboratory"/>
            <person name="Harder C.B."/>
            <person name="Miyauchi S."/>
            <person name="Viragh M."/>
            <person name="Kuo A."/>
            <person name="Thoen E."/>
            <person name="Andreopoulos B."/>
            <person name="Lu D."/>
            <person name="Skrede I."/>
            <person name="Drula E."/>
            <person name="Henrissat B."/>
            <person name="Morin E."/>
            <person name="Kohler A."/>
            <person name="Barry K."/>
            <person name="LaButti K."/>
            <person name="Morin E."/>
            <person name="Salamov A."/>
            <person name="Lipzen A."/>
            <person name="Mereny Z."/>
            <person name="Hegedus B."/>
            <person name="Baldrian P."/>
            <person name="Stursova M."/>
            <person name="Weitz H."/>
            <person name="Taylor A."/>
            <person name="Grigoriev I.V."/>
            <person name="Nagy L.G."/>
            <person name="Martin F."/>
            <person name="Kauserud H."/>
        </authorList>
    </citation>
    <scope>NUCLEOTIDE SEQUENCE</scope>
    <source>
        <strain evidence="2">CBHHK188m</strain>
    </source>
</reference>
<sequence length="283" mass="31965">MCSIREFPASTPRSGMQHYPIQPPVHGDIPESGRNVGLRIERSVRMSGPAARRRTERVDEALADMKKLCHLVTKVRDNANKIDQVRGALVVGETEAQSARTTEGFRTRGREALDGRMYYGRHGAADGQNDVRFFPGQNRSWARGRKDVSPAWLHQDFCRNAGMGKWYGWQGSAAHGIEVTAILQMKPLDRYEHGHDRILYSGRGGEGHKRNSDAGKRIQREQNVVNGEWSSYKKARSTRTPLAGFSTERHPLLGPPFDVSEDRARARISSMDVKRRETYIGRK</sequence>
<dbReference type="AlphaFoldDB" id="A0AAD7IIE9"/>
<name>A0AAD7IIE9_9AGAR</name>
<keyword evidence="3" id="KW-1185">Reference proteome</keyword>
<feature type="region of interest" description="Disordered" evidence="1">
    <location>
        <begin position="1"/>
        <end position="32"/>
    </location>
</feature>
<organism evidence="2 3">
    <name type="scientific">Mycena maculata</name>
    <dbReference type="NCBI Taxonomy" id="230809"/>
    <lineage>
        <taxon>Eukaryota</taxon>
        <taxon>Fungi</taxon>
        <taxon>Dikarya</taxon>
        <taxon>Basidiomycota</taxon>
        <taxon>Agaricomycotina</taxon>
        <taxon>Agaricomycetes</taxon>
        <taxon>Agaricomycetidae</taxon>
        <taxon>Agaricales</taxon>
        <taxon>Marasmiineae</taxon>
        <taxon>Mycenaceae</taxon>
        <taxon>Mycena</taxon>
    </lineage>
</organism>
<protein>
    <submittedName>
        <fullName evidence="2">Uncharacterized protein</fullName>
    </submittedName>
</protein>
<evidence type="ECO:0000313" key="2">
    <source>
        <dbReference type="EMBL" id="KAJ7743028.1"/>
    </source>
</evidence>
<evidence type="ECO:0000256" key="1">
    <source>
        <dbReference type="SAM" id="MobiDB-lite"/>
    </source>
</evidence>
<comment type="caution">
    <text evidence="2">The sequence shown here is derived from an EMBL/GenBank/DDBJ whole genome shotgun (WGS) entry which is preliminary data.</text>
</comment>
<gene>
    <name evidence="2" type="ORF">DFH07DRAFT_777520</name>
</gene>
<dbReference type="Proteomes" id="UP001215280">
    <property type="component" value="Unassembled WGS sequence"/>
</dbReference>